<dbReference type="PROSITE" id="PS50109">
    <property type="entry name" value="HIS_KIN"/>
    <property type="match status" value="1"/>
</dbReference>
<dbReference type="Pfam" id="PF02518">
    <property type="entry name" value="HATPase_c"/>
    <property type="match status" value="1"/>
</dbReference>
<dbReference type="STRING" id="324925.Ppha_2764"/>
<dbReference type="EMBL" id="CP001110">
    <property type="protein sequence ID" value="ACF44916.1"/>
    <property type="molecule type" value="Genomic_DNA"/>
</dbReference>
<dbReference type="InterPro" id="IPR036097">
    <property type="entry name" value="HisK_dim/P_sf"/>
</dbReference>
<organism evidence="12 13">
    <name type="scientific">Pelodictyon phaeoclathratiforme (strain DSM 5477 / BU-1)</name>
    <dbReference type="NCBI Taxonomy" id="324925"/>
    <lineage>
        <taxon>Bacteria</taxon>
        <taxon>Pseudomonadati</taxon>
        <taxon>Chlorobiota</taxon>
        <taxon>Chlorobiia</taxon>
        <taxon>Chlorobiales</taxon>
        <taxon>Chlorobiaceae</taxon>
        <taxon>Chlorobium/Pelodictyon group</taxon>
        <taxon>Pelodictyon</taxon>
    </lineage>
</organism>
<reference evidence="12 13" key="1">
    <citation type="submission" date="2008-06" db="EMBL/GenBank/DDBJ databases">
        <title>Complete sequence of Pelodictyon phaeoclathratiforme BU-1.</title>
        <authorList>
            <consortium name="US DOE Joint Genome Institute"/>
            <person name="Lucas S."/>
            <person name="Copeland A."/>
            <person name="Lapidus A."/>
            <person name="Glavina del Rio T."/>
            <person name="Dalin E."/>
            <person name="Tice H."/>
            <person name="Bruce D."/>
            <person name="Goodwin L."/>
            <person name="Pitluck S."/>
            <person name="Schmutz J."/>
            <person name="Larimer F."/>
            <person name="Land M."/>
            <person name="Hauser L."/>
            <person name="Kyrpides N."/>
            <person name="Mikhailova N."/>
            <person name="Liu Z."/>
            <person name="Li T."/>
            <person name="Zhao F."/>
            <person name="Overmann J."/>
            <person name="Bryant D.A."/>
            <person name="Richardson P."/>
        </authorList>
    </citation>
    <scope>NUCLEOTIDE SEQUENCE [LARGE SCALE GENOMIC DNA]</scope>
    <source>
        <strain evidence="13">DSM 5477 / BU-1</strain>
    </source>
</reference>
<dbReference type="InterPro" id="IPR029016">
    <property type="entry name" value="GAF-like_dom_sf"/>
</dbReference>
<evidence type="ECO:0000256" key="4">
    <source>
        <dbReference type="ARBA" id="ARBA00022679"/>
    </source>
</evidence>
<dbReference type="InterPro" id="IPR000014">
    <property type="entry name" value="PAS"/>
</dbReference>
<dbReference type="InterPro" id="IPR001789">
    <property type="entry name" value="Sig_transdc_resp-reg_receiver"/>
</dbReference>
<feature type="domain" description="PAC" evidence="11">
    <location>
        <begin position="839"/>
        <end position="891"/>
    </location>
</feature>
<dbReference type="SMART" id="SM00086">
    <property type="entry name" value="PAC"/>
    <property type="match status" value="4"/>
</dbReference>
<feature type="domain" description="Histidine kinase" evidence="8">
    <location>
        <begin position="911"/>
        <end position="1135"/>
    </location>
</feature>
<dbReference type="Gene3D" id="3.30.565.10">
    <property type="entry name" value="Histidine kinase-like ATPase, C-terminal domain"/>
    <property type="match status" value="1"/>
</dbReference>
<dbReference type="GO" id="GO:0000155">
    <property type="term" value="F:phosphorelay sensor kinase activity"/>
    <property type="evidence" value="ECO:0007669"/>
    <property type="project" value="InterPro"/>
</dbReference>
<dbReference type="HOGENOM" id="CLU_253167_0_0_10"/>
<dbReference type="KEGG" id="pph:Ppha_2764"/>
<dbReference type="InterPro" id="IPR013656">
    <property type="entry name" value="PAS_4"/>
</dbReference>
<dbReference type="InterPro" id="IPR005467">
    <property type="entry name" value="His_kinase_dom"/>
</dbReference>
<protein>
    <recommendedName>
        <fullName evidence="2">histidine kinase</fullName>
        <ecNumber evidence="2">2.7.13.3</ecNumber>
    </recommendedName>
</protein>
<dbReference type="AlphaFoldDB" id="B4SGI0"/>
<keyword evidence="13" id="KW-1185">Reference proteome</keyword>
<dbReference type="Pfam" id="PF08447">
    <property type="entry name" value="PAS_3"/>
    <property type="match status" value="2"/>
</dbReference>
<feature type="domain" description="PAS" evidence="10">
    <location>
        <begin position="510"/>
        <end position="580"/>
    </location>
</feature>
<dbReference type="NCBIfam" id="TIGR00229">
    <property type="entry name" value="sensory_box"/>
    <property type="match status" value="4"/>
</dbReference>
<dbReference type="InterPro" id="IPR011006">
    <property type="entry name" value="CheY-like_superfamily"/>
</dbReference>
<dbReference type="Pfam" id="PF00512">
    <property type="entry name" value="HisKA"/>
    <property type="match status" value="1"/>
</dbReference>
<evidence type="ECO:0000256" key="2">
    <source>
        <dbReference type="ARBA" id="ARBA00012438"/>
    </source>
</evidence>
<feature type="coiled-coil region" evidence="7">
    <location>
        <begin position="9"/>
        <end position="43"/>
    </location>
</feature>
<dbReference type="PRINTS" id="PR00344">
    <property type="entry name" value="BCTRLSENSOR"/>
</dbReference>
<dbReference type="SUPFAM" id="SSF55781">
    <property type="entry name" value="GAF domain-like"/>
    <property type="match status" value="2"/>
</dbReference>
<dbReference type="eggNOG" id="COG2202">
    <property type="taxonomic scope" value="Bacteria"/>
</dbReference>
<proteinExistence type="predicted"/>
<dbReference type="PROSITE" id="PS50110">
    <property type="entry name" value="RESPONSE_REGULATORY"/>
    <property type="match status" value="1"/>
</dbReference>
<evidence type="ECO:0000256" key="5">
    <source>
        <dbReference type="ARBA" id="ARBA00022777"/>
    </source>
</evidence>
<evidence type="ECO:0000313" key="12">
    <source>
        <dbReference type="EMBL" id="ACF44916.1"/>
    </source>
</evidence>
<gene>
    <name evidence="12" type="ordered locus">Ppha_2764</name>
</gene>
<dbReference type="Pfam" id="PF13185">
    <property type="entry name" value="GAF_2"/>
    <property type="match status" value="1"/>
</dbReference>
<dbReference type="InterPro" id="IPR004358">
    <property type="entry name" value="Sig_transdc_His_kin-like_C"/>
</dbReference>
<keyword evidence="7" id="KW-0175">Coiled coil</keyword>
<dbReference type="CDD" id="cd00156">
    <property type="entry name" value="REC"/>
    <property type="match status" value="1"/>
</dbReference>
<sequence>MQHTMEKERPELDIDREQLRRENAELRKKLHDLEERATSLDTSNRTLQMVVEGTKAGYWDWNIKTGELEINAEWASLIGYSLDELQPISINTWMRLCHPDDQPLSRQRLEEHFSGKTTVYEIELRMRHKLGHWVWILDRGMVFERDTDGNPLRMVGSHQDISTRKNIEQALSHAQTFERIVTDLSNQFINLPFEHIDAMIYNTLQLIGNFVEADRSYVFQFRDDLRLMDNTHEWCAYEVKPQLESLKGIETIGFPWWMEQIRNNRIIHLPRIADMEVEASAEKKIFEAQQIKSLIVIPLVAGSYPFGYIGFDAVKEEREWMPETISILKLAGGIIANALQRKQVEHFIQAELDLAIKLNQSSSVHETLRTCLHAAIQASGLDCGGIYLVNKLDETITLSIHEGLPQSFINNSASYSFESQNAQLILKGKPIYHKFYDLDLAKKKIHRNEQLKAIAILPITYRGEVLACLNVASHTLTQVPEFSRKGLETITAHIGSAIMQARQEEAIAEAKSNLESLFDTIDDLLFIINTEGNVIHTNAAVRKKLGYSAETILDKHVLHFHPEEQWEIVKRNIEGMLAGDKSSCLVPLQTKSGTLLPVETKITKGIWNNKPVLFGISRDFSERILSEKSLRESEKRFRELTELLPLTLFETDIRGAVTYANAKSLEVFGYTPDITQKRVFAINFCVPQDAKKALLHLDAIKKGQSISEEYTALRQDGSTFPAQVYSLPIIHNGLVKGIRGLVVDLTELKKAEQALRTSEVQKRIVQEFKALIDNIPGAVYQTNEESKTTMLSMMGDILLDYTKEEFEHELFETGRIIHPEERDTVSTSNLQLRLAKTSQALFYRILMKNGSVKWLEDRKTSVFSPDGTFTGIDGILFDVTERVTAQKEHQMLEANLRRTQRLETIGTLAGGIAHDFNNILTPILGYAEMGILSPSNDDFQQEYFSEIIKAAERAKNLVAQILTFSMAQESTPNIVSVQEIIDEALKLLRPSIPSTITIEKEVDNSCRNILADPSQIHQVIVNLCINAFQAMEKSGGLLTIKLEEVTPETSLQKLLPKLQAENYVRLSISDTGTGMDESTLERIFEPFFTTKTVNKGTGLGLSVVHGIITSFKGEITVESCAEKGTTFNIYLPVINEEAPPLPIADCCTKGYGHILFVDDEPTVLKMMTMMIAKLGFKIQSVSSPLQAIELFRKNPEQFDLLITDLTMPEMTGVELADELHLKNPKLPVILMTGYEKDIEHTSHLNHHGICKFLKKPVKLIELASTINDVIFGTNT</sequence>
<evidence type="ECO:0000256" key="3">
    <source>
        <dbReference type="ARBA" id="ARBA00022553"/>
    </source>
</evidence>
<dbReference type="InterPro" id="IPR003661">
    <property type="entry name" value="HisK_dim/P_dom"/>
</dbReference>
<dbReference type="PANTHER" id="PTHR43304:SF1">
    <property type="entry name" value="PAC DOMAIN-CONTAINING PROTEIN"/>
    <property type="match status" value="1"/>
</dbReference>
<dbReference type="InterPro" id="IPR035965">
    <property type="entry name" value="PAS-like_dom_sf"/>
</dbReference>
<keyword evidence="5 12" id="KW-0418">Kinase</keyword>
<keyword evidence="3 6" id="KW-0597">Phosphoprotein</keyword>
<dbReference type="SUPFAM" id="SSF55874">
    <property type="entry name" value="ATPase domain of HSP90 chaperone/DNA topoisomerase II/histidine kinase"/>
    <property type="match status" value="1"/>
</dbReference>
<evidence type="ECO:0000313" key="13">
    <source>
        <dbReference type="Proteomes" id="UP000002724"/>
    </source>
</evidence>
<keyword evidence="4" id="KW-0808">Transferase</keyword>
<dbReference type="SUPFAM" id="SSF47384">
    <property type="entry name" value="Homodimeric domain of signal transducing histidine kinase"/>
    <property type="match status" value="1"/>
</dbReference>
<dbReference type="InterPro" id="IPR052162">
    <property type="entry name" value="Sensor_kinase/Photoreceptor"/>
</dbReference>
<dbReference type="eggNOG" id="COG0784">
    <property type="taxonomic scope" value="Bacteria"/>
</dbReference>
<dbReference type="SMART" id="SM00091">
    <property type="entry name" value="PAS"/>
    <property type="match status" value="4"/>
</dbReference>
<dbReference type="Proteomes" id="UP000002724">
    <property type="component" value="Chromosome"/>
</dbReference>
<dbReference type="InterPro" id="IPR013655">
    <property type="entry name" value="PAS_fold_3"/>
</dbReference>
<evidence type="ECO:0000256" key="1">
    <source>
        <dbReference type="ARBA" id="ARBA00000085"/>
    </source>
</evidence>
<dbReference type="CDD" id="cd00082">
    <property type="entry name" value="HisKA"/>
    <property type="match status" value="1"/>
</dbReference>
<dbReference type="Pfam" id="PF00072">
    <property type="entry name" value="Response_reg"/>
    <property type="match status" value="1"/>
</dbReference>
<dbReference type="Pfam" id="PF08448">
    <property type="entry name" value="PAS_4"/>
    <property type="match status" value="1"/>
</dbReference>
<dbReference type="SMART" id="SM00448">
    <property type="entry name" value="REC"/>
    <property type="match status" value="1"/>
</dbReference>
<evidence type="ECO:0000259" key="8">
    <source>
        <dbReference type="PROSITE" id="PS50109"/>
    </source>
</evidence>
<dbReference type="SMART" id="SM00387">
    <property type="entry name" value="HATPase_c"/>
    <property type="match status" value="1"/>
</dbReference>
<dbReference type="CDD" id="cd00130">
    <property type="entry name" value="PAS"/>
    <property type="match status" value="4"/>
</dbReference>
<feature type="domain" description="PAS" evidence="10">
    <location>
        <begin position="633"/>
        <end position="704"/>
    </location>
</feature>
<dbReference type="Gene3D" id="3.30.450.40">
    <property type="match status" value="2"/>
</dbReference>
<accession>B4SGI0</accession>
<dbReference type="SMART" id="SM00065">
    <property type="entry name" value="GAF"/>
    <property type="match status" value="2"/>
</dbReference>
<dbReference type="Pfam" id="PF13426">
    <property type="entry name" value="PAS_9"/>
    <property type="match status" value="1"/>
</dbReference>
<dbReference type="SMART" id="SM00388">
    <property type="entry name" value="HisKA"/>
    <property type="match status" value="1"/>
</dbReference>
<name>B4SGI0_PELPB</name>
<dbReference type="eggNOG" id="COG2203">
    <property type="taxonomic scope" value="Bacteria"/>
</dbReference>
<evidence type="ECO:0000256" key="7">
    <source>
        <dbReference type="SAM" id="Coils"/>
    </source>
</evidence>
<evidence type="ECO:0000259" key="9">
    <source>
        <dbReference type="PROSITE" id="PS50110"/>
    </source>
</evidence>
<dbReference type="eggNOG" id="COG4191">
    <property type="taxonomic scope" value="Bacteria"/>
</dbReference>
<dbReference type="PROSITE" id="PS50113">
    <property type="entry name" value="PAC"/>
    <property type="match status" value="3"/>
</dbReference>
<feature type="domain" description="PAC" evidence="11">
    <location>
        <begin position="120"/>
        <end position="173"/>
    </location>
</feature>
<dbReference type="PROSITE" id="PS50112">
    <property type="entry name" value="PAS"/>
    <property type="match status" value="3"/>
</dbReference>
<evidence type="ECO:0000259" key="11">
    <source>
        <dbReference type="PROSITE" id="PS50113"/>
    </source>
</evidence>
<dbReference type="Pfam" id="PF01590">
    <property type="entry name" value="GAF"/>
    <property type="match status" value="1"/>
</dbReference>
<dbReference type="InterPro" id="IPR000700">
    <property type="entry name" value="PAS-assoc_C"/>
</dbReference>
<dbReference type="SUPFAM" id="SSF52172">
    <property type="entry name" value="CheY-like"/>
    <property type="match status" value="1"/>
</dbReference>
<dbReference type="InterPro" id="IPR001610">
    <property type="entry name" value="PAC"/>
</dbReference>
<dbReference type="Gene3D" id="1.10.287.130">
    <property type="match status" value="1"/>
</dbReference>
<dbReference type="InterPro" id="IPR003018">
    <property type="entry name" value="GAF"/>
</dbReference>
<dbReference type="Gene3D" id="3.40.50.2300">
    <property type="match status" value="1"/>
</dbReference>
<feature type="domain" description="PAC" evidence="11">
    <location>
        <begin position="706"/>
        <end position="757"/>
    </location>
</feature>
<comment type="catalytic activity">
    <reaction evidence="1">
        <text>ATP + protein L-histidine = ADP + protein N-phospho-L-histidine.</text>
        <dbReference type="EC" id="2.7.13.3"/>
    </reaction>
</comment>
<feature type="modified residue" description="4-aspartylphosphate" evidence="6">
    <location>
        <position position="1204"/>
    </location>
</feature>
<dbReference type="EC" id="2.7.13.3" evidence="2"/>
<dbReference type="InterPro" id="IPR036890">
    <property type="entry name" value="HATPase_C_sf"/>
</dbReference>
<evidence type="ECO:0000256" key="6">
    <source>
        <dbReference type="PROSITE-ProRule" id="PRU00169"/>
    </source>
</evidence>
<dbReference type="RefSeq" id="WP_012509384.1">
    <property type="nucleotide sequence ID" value="NC_011060.1"/>
</dbReference>
<dbReference type="PANTHER" id="PTHR43304">
    <property type="entry name" value="PHYTOCHROME-LIKE PROTEIN CPH1"/>
    <property type="match status" value="1"/>
</dbReference>
<feature type="domain" description="Response regulatory" evidence="9">
    <location>
        <begin position="1153"/>
        <end position="1270"/>
    </location>
</feature>
<evidence type="ECO:0000259" key="10">
    <source>
        <dbReference type="PROSITE" id="PS50112"/>
    </source>
</evidence>
<dbReference type="SUPFAM" id="SSF55785">
    <property type="entry name" value="PYP-like sensor domain (PAS domain)"/>
    <property type="match status" value="4"/>
</dbReference>
<dbReference type="Gene3D" id="3.30.450.20">
    <property type="entry name" value="PAS domain"/>
    <property type="match status" value="4"/>
</dbReference>
<feature type="domain" description="PAS" evidence="10">
    <location>
        <begin position="43"/>
        <end position="116"/>
    </location>
</feature>
<dbReference type="InterPro" id="IPR003594">
    <property type="entry name" value="HATPase_dom"/>
</dbReference>